<dbReference type="PANTHER" id="PTHR19932:SF10">
    <property type="entry name" value="WD REPEAT AND HMG-BOX DNA-BINDING PROTEIN 1"/>
    <property type="match status" value="1"/>
</dbReference>
<protein>
    <recommendedName>
        <fullName evidence="2">WDHD1/CFT4 second beta-propeller domain-containing protein</fullName>
    </recommendedName>
</protein>
<sequence length="1072" mass="119262">MGEEGATTVPQDTEKPGEAKEELPAPVKPVTQAPVQLSFQPGATCGGSAGSGRRFLAWNEHGCLKLCPRRVQVDYFKCRDRSAPRELPSFEGLEFGALGPNFCALSSARKVLLHLATPFLSSRACFEHELPFMERVEALAVGSFVAVFVSPQRLLRIFSTSFLPVAVLAMCGDCVAMVGSDERLFVVLQRCRGRRRENQLHFVLLDVEKGSRIAGGPLPLSPASTLRWIGFEGARPLALDSAGQVRALHGPGWVPVAQLSPHQWPVEADGKVLRCLEAKNGEVRVGAAKRLSSVALQAPFESFVPLAALDRDRAARKAALRVFEEQVKAKESELALDVARHFLAEVPAETLQAIAEKASGSMGGEGGMEHHGTQKAESCWALFHEVKPMGKCEVQPGPKRAPFISRREVFSPLRAGKVSRSQRICSAAMALALFGQDDKPKWFLDDLKKQPKSLTSTTCEMQIMGSQEALTMPIQQSTTVHELKMYIAMKMGIDPGSLTFVMKQGCSWRVQADNEEAARKVFVKGIRSFSRERHVWPNPIAIIGTGHAGLRQAMWFIKNQEFNFVVYDRKDLVGGTSWIDQANETSKLQTELGTYHLQYDEDNPVPKNMSTWPSTAELLQHFREVAEEYGVMPYTKMCTNVKEMTIKVGTKQEQQAEMAQKGQSWVTQTYSLLLEPTDGTGDGRGDRIGETGEPCYQADHSAVIMYPGNLTLPKRTELKGEDTFEGPISYAIMNDFDYKAVTGKRVGILGHGAFAVENLRTCLEYSCSKAYMICRRKNLACPRVVSWYINQSVHPINGPLTMKSFLPAYNLLGFDPWTYYAVMSNDKRTTVTIAQKSRFGIGDVYFLAVSMGICEVIEEDIKRVSPNAIHMQSGKKAEVDVILKLYGFNGNFEVDRLMNVKTMTGYWVDEDFRRYLIAEPIGVNATNFGGTSFSPGVRVWVDYVAYFLWYPKDWPGLRDCGLLPRHSAEPEADRPAYVVDARHGTQTSMGCSAGVPALGERHANLNALKRQKQLECHPTRKYLEECRTEWEEYGKKFKALGAPKDCPPYPYTYKIVENLLAENEADAASKMR</sequence>
<dbReference type="Gene3D" id="3.50.50.60">
    <property type="entry name" value="FAD/NAD(P)-binding domain"/>
    <property type="match status" value="1"/>
</dbReference>
<dbReference type="Pfam" id="PF12341">
    <property type="entry name" value="Mcl1_mid"/>
    <property type="match status" value="1"/>
</dbReference>
<dbReference type="PANTHER" id="PTHR19932">
    <property type="entry name" value="WD REPEAT AND HMG-BOX DNA BINDING PROTEIN"/>
    <property type="match status" value="1"/>
</dbReference>
<dbReference type="SUPFAM" id="SSF51905">
    <property type="entry name" value="FAD/NAD(P)-binding domain"/>
    <property type="match status" value="1"/>
</dbReference>
<dbReference type="InterPro" id="IPR022100">
    <property type="entry name" value="WDHD1/CFT4_beta-prop_2nd"/>
</dbReference>
<reference evidence="3" key="1">
    <citation type="submission" date="2023-08" db="EMBL/GenBank/DDBJ databases">
        <authorList>
            <person name="Chen Y."/>
            <person name="Shah S."/>
            <person name="Dougan E. K."/>
            <person name="Thang M."/>
            <person name="Chan C."/>
        </authorList>
    </citation>
    <scope>NUCLEOTIDE SEQUENCE</scope>
</reference>
<evidence type="ECO:0000259" key="2">
    <source>
        <dbReference type="Pfam" id="PF12341"/>
    </source>
</evidence>
<evidence type="ECO:0000313" key="3">
    <source>
        <dbReference type="EMBL" id="CAJ1404169.1"/>
    </source>
</evidence>
<dbReference type="GO" id="GO:0043596">
    <property type="term" value="C:nuclear replication fork"/>
    <property type="evidence" value="ECO:0007669"/>
    <property type="project" value="TreeGrafter"/>
</dbReference>
<feature type="domain" description="WDHD1/CFT4 second beta-propeller" evidence="2">
    <location>
        <begin position="38"/>
        <end position="282"/>
    </location>
</feature>
<dbReference type="GO" id="GO:0003682">
    <property type="term" value="F:chromatin binding"/>
    <property type="evidence" value="ECO:0007669"/>
    <property type="project" value="TreeGrafter"/>
</dbReference>
<dbReference type="Proteomes" id="UP001178507">
    <property type="component" value="Unassembled WGS sequence"/>
</dbReference>
<dbReference type="GO" id="GO:0006281">
    <property type="term" value="P:DNA repair"/>
    <property type="evidence" value="ECO:0007669"/>
    <property type="project" value="TreeGrafter"/>
</dbReference>
<accession>A0AA36JFK4</accession>
<dbReference type="AlphaFoldDB" id="A0AA36JFK4"/>
<keyword evidence="4" id="KW-1185">Reference proteome</keyword>
<feature type="compositionally biased region" description="Basic and acidic residues" evidence="1">
    <location>
        <begin position="12"/>
        <end position="23"/>
    </location>
</feature>
<gene>
    <name evidence="3" type="ORF">EVOR1521_LOCUS26681</name>
</gene>
<feature type="region of interest" description="Disordered" evidence="1">
    <location>
        <begin position="1"/>
        <end position="25"/>
    </location>
</feature>
<comment type="caution">
    <text evidence="3">The sequence shown here is derived from an EMBL/GenBank/DDBJ whole genome shotgun (WGS) entry which is preliminary data.</text>
</comment>
<evidence type="ECO:0000256" key="1">
    <source>
        <dbReference type="SAM" id="MobiDB-lite"/>
    </source>
</evidence>
<dbReference type="GO" id="GO:0006261">
    <property type="term" value="P:DNA-templated DNA replication"/>
    <property type="evidence" value="ECO:0007669"/>
    <property type="project" value="TreeGrafter"/>
</dbReference>
<organism evidence="3 4">
    <name type="scientific">Effrenium voratum</name>
    <dbReference type="NCBI Taxonomy" id="2562239"/>
    <lineage>
        <taxon>Eukaryota</taxon>
        <taxon>Sar</taxon>
        <taxon>Alveolata</taxon>
        <taxon>Dinophyceae</taxon>
        <taxon>Suessiales</taxon>
        <taxon>Symbiodiniaceae</taxon>
        <taxon>Effrenium</taxon>
    </lineage>
</organism>
<proteinExistence type="predicted"/>
<dbReference type="GO" id="GO:0000278">
    <property type="term" value="P:mitotic cell cycle"/>
    <property type="evidence" value="ECO:0007669"/>
    <property type="project" value="TreeGrafter"/>
</dbReference>
<dbReference type="EMBL" id="CAUJNA010003527">
    <property type="protein sequence ID" value="CAJ1404169.1"/>
    <property type="molecule type" value="Genomic_DNA"/>
</dbReference>
<dbReference type="InterPro" id="IPR036188">
    <property type="entry name" value="FAD/NAD-bd_sf"/>
</dbReference>
<evidence type="ECO:0000313" key="4">
    <source>
        <dbReference type="Proteomes" id="UP001178507"/>
    </source>
</evidence>
<name>A0AA36JFK4_9DINO</name>